<dbReference type="InterPro" id="IPR006195">
    <property type="entry name" value="aa-tRNA-synth_II"/>
</dbReference>
<dbReference type="GO" id="GO:0005524">
    <property type="term" value="F:ATP binding"/>
    <property type="evidence" value="ECO:0007669"/>
    <property type="project" value="UniProtKB-KW"/>
</dbReference>
<keyword evidence="8" id="KW-0067">ATP-binding</keyword>
<feature type="domain" description="Aminoacyl-transfer RNA synthetases class-II family profile" evidence="13">
    <location>
        <begin position="84"/>
        <end position="491"/>
    </location>
</feature>
<comment type="similarity">
    <text evidence="2">Belongs to the class-II aminoacyl-tRNA synthetase family.</text>
</comment>
<dbReference type="InterPro" id="IPR033730">
    <property type="entry name" value="ProRS_core_prok"/>
</dbReference>
<evidence type="ECO:0000256" key="7">
    <source>
        <dbReference type="ARBA" id="ARBA00022741"/>
    </source>
</evidence>
<evidence type="ECO:0000259" key="13">
    <source>
        <dbReference type="PROSITE" id="PS50862"/>
    </source>
</evidence>
<dbReference type="PANTHER" id="PTHR42753:SF2">
    <property type="entry name" value="PROLINE--TRNA LIGASE"/>
    <property type="match status" value="1"/>
</dbReference>
<evidence type="ECO:0000313" key="14">
    <source>
        <dbReference type="EMBL" id="CEO55522.1"/>
    </source>
</evidence>
<accession>A0A0B7KJA9</accession>
<keyword evidence="5" id="KW-0963">Cytoplasm</keyword>
<comment type="subunit">
    <text evidence="3">Homodimer.</text>
</comment>
<keyword evidence="10" id="KW-0030">Aminoacyl-tRNA synthetase</keyword>
<dbReference type="GO" id="GO:0006433">
    <property type="term" value="P:prolyl-tRNA aminoacylation"/>
    <property type="evidence" value="ECO:0007669"/>
    <property type="project" value="InterPro"/>
</dbReference>
<dbReference type="Pfam" id="PF00587">
    <property type="entry name" value="tRNA-synt_2b"/>
    <property type="match status" value="1"/>
</dbReference>
<evidence type="ECO:0000256" key="5">
    <source>
        <dbReference type="ARBA" id="ARBA00022490"/>
    </source>
</evidence>
<proteinExistence type="inferred from homology"/>
<gene>
    <name evidence="14" type="ORF">BN869_000011580_1</name>
</gene>
<dbReference type="InterPro" id="IPR002316">
    <property type="entry name" value="Pro-tRNA-ligase_IIa"/>
</dbReference>
<dbReference type="InterPro" id="IPR036621">
    <property type="entry name" value="Anticodon-bd_dom_sf"/>
</dbReference>
<keyword evidence="9" id="KW-0648">Protein biosynthesis</keyword>
<dbReference type="PANTHER" id="PTHR42753">
    <property type="entry name" value="MITOCHONDRIAL RIBOSOME PROTEIN L39/PROLYL-TRNA LIGASE FAMILY MEMBER"/>
    <property type="match status" value="1"/>
</dbReference>
<name>A0A0B7KJA9_BIOOC</name>
<evidence type="ECO:0000256" key="1">
    <source>
        <dbReference type="ARBA" id="ARBA00004496"/>
    </source>
</evidence>
<dbReference type="EC" id="6.1.1.15" evidence="4"/>
<keyword evidence="6" id="KW-0436">Ligase</keyword>
<dbReference type="PRINTS" id="PR01046">
    <property type="entry name" value="TRNASYNTHPRO"/>
</dbReference>
<dbReference type="InterPro" id="IPR002314">
    <property type="entry name" value="aa-tRNA-synt_IIb"/>
</dbReference>
<dbReference type="Pfam" id="PF03129">
    <property type="entry name" value="HGTP_anticodon"/>
    <property type="match status" value="1"/>
</dbReference>
<dbReference type="GO" id="GO:0004827">
    <property type="term" value="F:proline-tRNA ligase activity"/>
    <property type="evidence" value="ECO:0007669"/>
    <property type="project" value="UniProtKB-EC"/>
</dbReference>
<comment type="subcellular location">
    <subcellularLocation>
        <location evidence="1">Cytoplasm</location>
    </subcellularLocation>
</comment>
<dbReference type="FunFam" id="3.30.930.10:FF:000066">
    <property type="entry name" value="Proline--tRNA ligase"/>
    <property type="match status" value="1"/>
</dbReference>
<evidence type="ECO:0000256" key="8">
    <source>
        <dbReference type="ARBA" id="ARBA00022840"/>
    </source>
</evidence>
<evidence type="ECO:0000256" key="3">
    <source>
        <dbReference type="ARBA" id="ARBA00011738"/>
    </source>
</evidence>
<keyword evidence="7" id="KW-0547">Nucleotide-binding</keyword>
<dbReference type="InterPro" id="IPR004154">
    <property type="entry name" value="Anticodon-bd"/>
</dbReference>
<evidence type="ECO:0000256" key="4">
    <source>
        <dbReference type="ARBA" id="ARBA00012831"/>
    </source>
</evidence>
<dbReference type="AlphaFoldDB" id="A0A0B7KJA9"/>
<sequence>MYISRVGRHRQVVRRVGLQFAQVKQLSYTAVQSQPQPRRSTLSSVWVPTGLVSETQDESGHGKLVRAGFLRQAQSGIFHMLPLGLRVQEKIERLLDEEMQSIGASKVSLSSITSEDLWRKSGRFEQVAPELFRFEDRKQTPLMLGPTHEEEITTLVANTLKSYKDLPIKLYQTSRKYRDEKRPRHGLLRSREFLMKDLYTFDISAESAIETYRQVAGAYKAFFEKLKLPILVAEASSGDMGGDSSHEYHLAHPIGEDTVFSCDSCEYAANDEVVSCRPSTQSKVDVSKSSQVGVWRGITKDRKVLVNAWFLNAQDGASDREVNLHALKSLVPDLDTGISGDLEPLWVDALRTAGESGSSPRLVNLVDSKVAQSFETLALPKMPEALGTPAIEESTITTDSDGSELDLLRVQDGDGCPRCETGILKDLRALELGHTFYLGTRYSEPLDARVALPTSPKNPIPVEMGCYGLGISRVFASVAEHLADEKGLNWPRSIAPYEVVVIPTSKVSQETLDFYDLLAKSSDSHSGFDVILDDRKQSFGWKMQDADTIGYPVSIVLGRGWTERQAVEVQCRRLSIKEQVAIEEIPGYLESILNKL</sequence>
<comment type="catalytic activity">
    <reaction evidence="12">
        <text>tRNA(Pro) + L-proline + ATP = L-prolyl-tRNA(Pro) + AMP + diphosphate</text>
        <dbReference type="Rhea" id="RHEA:14305"/>
        <dbReference type="Rhea" id="RHEA-COMP:9700"/>
        <dbReference type="Rhea" id="RHEA-COMP:9702"/>
        <dbReference type="ChEBI" id="CHEBI:30616"/>
        <dbReference type="ChEBI" id="CHEBI:33019"/>
        <dbReference type="ChEBI" id="CHEBI:60039"/>
        <dbReference type="ChEBI" id="CHEBI:78442"/>
        <dbReference type="ChEBI" id="CHEBI:78532"/>
        <dbReference type="ChEBI" id="CHEBI:456215"/>
        <dbReference type="EC" id="6.1.1.15"/>
    </reaction>
</comment>
<dbReference type="SUPFAM" id="SSF52954">
    <property type="entry name" value="Class II aaRS ABD-related"/>
    <property type="match status" value="1"/>
</dbReference>
<dbReference type="SUPFAM" id="SSF55681">
    <property type="entry name" value="Class II aaRS and biotin synthetases"/>
    <property type="match status" value="1"/>
</dbReference>
<dbReference type="GO" id="GO:0005739">
    <property type="term" value="C:mitochondrion"/>
    <property type="evidence" value="ECO:0007669"/>
    <property type="project" value="TreeGrafter"/>
</dbReference>
<dbReference type="EMBL" id="CDPU01000053">
    <property type="protein sequence ID" value="CEO55522.1"/>
    <property type="molecule type" value="Genomic_DNA"/>
</dbReference>
<evidence type="ECO:0000256" key="2">
    <source>
        <dbReference type="ARBA" id="ARBA00008226"/>
    </source>
</evidence>
<reference evidence="14" key="1">
    <citation type="submission" date="2015-01" db="EMBL/GenBank/DDBJ databases">
        <authorList>
            <person name="Durling Mikael"/>
        </authorList>
    </citation>
    <scope>NUCLEOTIDE SEQUENCE</scope>
</reference>
<dbReference type="Gene3D" id="3.30.930.10">
    <property type="entry name" value="Bira Bifunctional Protein, Domain 2"/>
    <property type="match status" value="2"/>
</dbReference>
<protein>
    <recommendedName>
        <fullName evidence="4">proline--tRNA ligase</fullName>
        <ecNumber evidence="4">6.1.1.15</ecNumber>
    </recommendedName>
    <alternativeName>
        <fullName evidence="11">Prolyl-tRNA synthetase</fullName>
    </alternativeName>
</protein>
<evidence type="ECO:0000256" key="9">
    <source>
        <dbReference type="ARBA" id="ARBA00022917"/>
    </source>
</evidence>
<organism evidence="14">
    <name type="scientific">Bionectria ochroleuca</name>
    <name type="common">Gliocladium roseum</name>
    <dbReference type="NCBI Taxonomy" id="29856"/>
    <lineage>
        <taxon>Eukaryota</taxon>
        <taxon>Fungi</taxon>
        <taxon>Dikarya</taxon>
        <taxon>Ascomycota</taxon>
        <taxon>Pezizomycotina</taxon>
        <taxon>Sordariomycetes</taxon>
        <taxon>Hypocreomycetidae</taxon>
        <taxon>Hypocreales</taxon>
        <taxon>Bionectriaceae</taxon>
        <taxon>Clonostachys</taxon>
    </lineage>
</organism>
<evidence type="ECO:0000256" key="11">
    <source>
        <dbReference type="ARBA" id="ARBA00029731"/>
    </source>
</evidence>
<dbReference type="InterPro" id="IPR045864">
    <property type="entry name" value="aa-tRNA-synth_II/BPL/LPL"/>
</dbReference>
<evidence type="ECO:0000256" key="10">
    <source>
        <dbReference type="ARBA" id="ARBA00023146"/>
    </source>
</evidence>
<evidence type="ECO:0000256" key="12">
    <source>
        <dbReference type="ARBA" id="ARBA00047671"/>
    </source>
</evidence>
<evidence type="ECO:0000256" key="6">
    <source>
        <dbReference type="ARBA" id="ARBA00022598"/>
    </source>
</evidence>
<dbReference type="Gene3D" id="3.40.50.800">
    <property type="entry name" value="Anticodon-binding domain"/>
    <property type="match status" value="1"/>
</dbReference>
<dbReference type="PROSITE" id="PS50862">
    <property type="entry name" value="AA_TRNA_LIGASE_II"/>
    <property type="match status" value="1"/>
</dbReference>
<dbReference type="CDD" id="cd00779">
    <property type="entry name" value="ProRS_core_prok"/>
    <property type="match status" value="1"/>
</dbReference>
<dbReference type="InterPro" id="IPR050062">
    <property type="entry name" value="Pro-tRNA_synthetase"/>
</dbReference>